<feature type="transmembrane region" description="Helical" evidence="7">
    <location>
        <begin position="130"/>
        <end position="148"/>
    </location>
</feature>
<dbReference type="PANTHER" id="PTHR33048">
    <property type="entry name" value="PTH11-LIKE INTEGRAL MEMBRANE PROTEIN (AFU_ORTHOLOGUE AFUA_5G11245)"/>
    <property type="match status" value="1"/>
</dbReference>
<feature type="domain" description="Rhodopsin" evidence="8">
    <location>
        <begin position="11"/>
        <end position="142"/>
    </location>
</feature>
<dbReference type="Pfam" id="PF20684">
    <property type="entry name" value="Fung_rhodopsin"/>
    <property type="match status" value="1"/>
</dbReference>
<protein>
    <recommendedName>
        <fullName evidence="8">Rhodopsin domain-containing protein</fullName>
    </recommendedName>
</protein>
<dbReference type="Proteomes" id="UP000696573">
    <property type="component" value="Unassembled WGS sequence"/>
</dbReference>
<keyword evidence="10" id="KW-1185">Reference proteome</keyword>
<evidence type="ECO:0000256" key="2">
    <source>
        <dbReference type="ARBA" id="ARBA00022692"/>
    </source>
</evidence>
<evidence type="ECO:0000256" key="7">
    <source>
        <dbReference type="SAM" id="Phobius"/>
    </source>
</evidence>
<accession>A0A9N9VL05</accession>
<evidence type="ECO:0000256" key="6">
    <source>
        <dbReference type="SAM" id="MobiDB-lite"/>
    </source>
</evidence>
<dbReference type="PANTHER" id="PTHR33048:SF96">
    <property type="entry name" value="INTEGRAL MEMBRANE PROTEIN"/>
    <property type="match status" value="1"/>
</dbReference>
<keyword evidence="4 7" id="KW-0472">Membrane</keyword>
<name>A0A9N9VL05_9HYPO</name>
<keyword evidence="2 7" id="KW-0812">Transmembrane</keyword>
<comment type="subcellular location">
    <subcellularLocation>
        <location evidence="1">Membrane</location>
        <topology evidence="1">Multi-pass membrane protein</topology>
    </subcellularLocation>
</comment>
<organism evidence="9 10">
    <name type="scientific">Clonostachys rhizophaga</name>
    <dbReference type="NCBI Taxonomy" id="160324"/>
    <lineage>
        <taxon>Eukaryota</taxon>
        <taxon>Fungi</taxon>
        <taxon>Dikarya</taxon>
        <taxon>Ascomycota</taxon>
        <taxon>Pezizomycotina</taxon>
        <taxon>Sordariomycetes</taxon>
        <taxon>Hypocreomycetidae</taxon>
        <taxon>Hypocreales</taxon>
        <taxon>Bionectriaceae</taxon>
        <taxon>Clonostachys</taxon>
    </lineage>
</organism>
<evidence type="ECO:0000313" key="10">
    <source>
        <dbReference type="Proteomes" id="UP000696573"/>
    </source>
</evidence>
<comment type="similarity">
    <text evidence="5">Belongs to the SAT4 family.</text>
</comment>
<dbReference type="InterPro" id="IPR052337">
    <property type="entry name" value="SAT4-like"/>
</dbReference>
<dbReference type="EMBL" id="CABFNQ020000709">
    <property type="protein sequence ID" value="CAH0025264.1"/>
    <property type="molecule type" value="Genomic_DNA"/>
</dbReference>
<feature type="transmembrane region" description="Helical" evidence="7">
    <location>
        <begin position="96"/>
        <end position="118"/>
    </location>
</feature>
<comment type="caution">
    <text evidence="9">The sequence shown here is derived from an EMBL/GenBank/DDBJ whole genome shotgun (WGS) entry which is preliminary data.</text>
</comment>
<evidence type="ECO:0000259" key="8">
    <source>
        <dbReference type="Pfam" id="PF20684"/>
    </source>
</evidence>
<keyword evidence="3 7" id="KW-1133">Transmembrane helix</keyword>
<evidence type="ECO:0000256" key="4">
    <source>
        <dbReference type="ARBA" id="ARBA00023136"/>
    </source>
</evidence>
<feature type="transmembrane region" description="Helical" evidence="7">
    <location>
        <begin position="44"/>
        <end position="70"/>
    </location>
</feature>
<dbReference type="GO" id="GO:0016020">
    <property type="term" value="C:membrane"/>
    <property type="evidence" value="ECO:0007669"/>
    <property type="project" value="UniProtKB-SubCell"/>
</dbReference>
<evidence type="ECO:0000256" key="3">
    <source>
        <dbReference type="ARBA" id="ARBA00022989"/>
    </source>
</evidence>
<evidence type="ECO:0000256" key="1">
    <source>
        <dbReference type="ARBA" id="ARBA00004141"/>
    </source>
</evidence>
<feature type="transmembrane region" description="Helical" evidence="7">
    <location>
        <begin position="12"/>
        <end position="37"/>
    </location>
</feature>
<reference evidence="9" key="1">
    <citation type="submission" date="2021-10" db="EMBL/GenBank/DDBJ databases">
        <authorList>
            <person name="Piombo E."/>
        </authorList>
    </citation>
    <scope>NUCLEOTIDE SEQUENCE</scope>
</reference>
<sequence length="271" mass="29301">MITDYYDKQGRMWFMFFKLFYVLSTVPIKASICVALLRITNQKIYHYIIYAVIALSTIAAVVTDIAVLAWCKPVSATWDPSLGSCADASLITNVSYYISATSILTDWTTAILTAVILWDVQLHYRIKVPVMILLGFGFVASTATLSITESGLGLIAGSIATLRPLLKYIPWLGSISSSSGGATAKSGKTRPPGASSHRMHSLAHRSEIAIHTVVQGGDNDCWERLSDNESQKHIMGVTSHPSGNMKGITVTTDVVLQESTSDDPSVAASKP</sequence>
<proteinExistence type="inferred from homology"/>
<feature type="region of interest" description="Disordered" evidence="6">
    <location>
        <begin position="178"/>
        <end position="198"/>
    </location>
</feature>
<dbReference type="InterPro" id="IPR049326">
    <property type="entry name" value="Rhodopsin_dom_fungi"/>
</dbReference>
<evidence type="ECO:0000313" key="9">
    <source>
        <dbReference type="EMBL" id="CAH0025264.1"/>
    </source>
</evidence>
<dbReference type="OrthoDB" id="9976870at2759"/>
<dbReference type="AlphaFoldDB" id="A0A9N9VL05"/>
<gene>
    <name evidence="9" type="ORF">CRHIZ90672A_00015798</name>
</gene>
<evidence type="ECO:0000256" key="5">
    <source>
        <dbReference type="ARBA" id="ARBA00038359"/>
    </source>
</evidence>